<feature type="region of interest" description="Disordered" evidence="6">
    <location>
        <begin position="1"/>
        <end position="21"/>
    </location>
</feature>
<keyword evidence="4 7" id="KW-1133">Transmembrane helix</keyword>
<feature type="transmembrane region" description="Helical" evidence="7">
    <location>
        <begin position="122"/>
        <end position="141"/>
    </location>
</feature>
<evidence type="ECO:0000256" key="6">
    <source>
        <dbReference type="SAM" id="MobiDB-lite"/>
    </source>
</evidence>
<name>A0A3L8PKK6_9ACTN</name>
<evidence type="ECO:0000256" key="1">
    <source>
        <dbReference type="ARBA" id="ARBA00004651"/>
    </source>
</evidence>
<comment type="subcellular location">
    <subcellularLocation>
        <location evidence="1">Cell membrane</location>
        <topology evidence="1">Multi-pass membrane protein</topology>
    </subcellularLocation>
</comment>
<evidence type="ECO:0000256" key="7">
    <source>
        <dbReference type="SAM" id="Phobius"/>
    </source>
</evidence>
<proteinExistence type="predicted"/>
<accession>A0A3L8PKK6</accession>
<reference evidence="8 9" key="1">
    <citation type="submission" date="2018-10" db="EMBL/GenBank/DDBJ databases">
        <title>Aeromicrobium sp. 9W16Y-2 whole genome shotgun sequence.</title>
        <authorList>
            <person name="Li F."/>
        </authorList>
    </citation>
    <scope>NUCLEOTIDE SEQUENCE [LARGE SCALE GENOMIC DNA]</scope>
    <source>
        <strain evidence="8 9">9W16Y-2</strain>
    </source>
</reference>
<evidence type="ECO:0000256" key="2">
    <source>
        <dbReference type="ARBA" id="ARBA00022475"/>
    </source>
</evidence>
<evidence type="ECO:0000256" key="3">
    <source>
        <dbReference type="ARBA" id="ARBA00022692"/>
    </source>
</evidence>
<dbReference type="RefSeq" id="WP_121794093.1">
    <property type="nucleotide sequence ID" value="NZ_RDBF01000005.1"/>
</dbReference>
<keyword evidence="9" id="KW-1185">Reference proteome</keyword>
<dbReference type="InterPro" id="IPR051461">
    <property type="entry name" value="UPF0750_membrane"/>
</dbReference>
<dbReference type="Pfam" id="PF02588">
    <property type="entry name" value="YitT_membrane"/>
    <property type="match status" value="1"/>
</dbReference>
<dbReference type="OrthoDB" id="3296441at2"/>
<keyword evidence="2" id="KW-1003">Cell membrane</keyword>
<dbReference type="InterPro" id="IPR003740">
    <property type="entry name" value="YitT"/>
</dbReference>
<keyword evidence="3 7" id="KW-0812">Transmembrane</keyword>
<feature type="transmembrane region" description="Helical" evidence="7">
    <location>
        <begin position="28"/>
        <end position="46"/>
    </location>
</feature>
<evidence type="ECO:0000256" key="4">
    <source>
        <dbReference type="ARBA" id="ARBA00022989"/>
    </source>
</evidence>
<organism evidence="8 9">
    <name type="scientific">Aeromicrobium phragmitis</name>
    <dbReference type="NCBI Taxonomy" id="2478914"/>
    <lineage>
        <taxon>Bacteria</taxon>
        <taxon>Bacillati</taxon>
        <taxon>Actinomycetota</taxon>
        <taxon>Actinomycetes</taxon>
        <taxon>Propionibacteriales</taxon>
        <taxon>Nocardioidaceae</taxon>
        <taxon>Aeromicrobium</taxon>
    </lineage>
</organism>
<dbReference type="EMBL" id="RDBF01000005">
    <property type="protein sequence ID" value="RLV55897.1"/>
    <property type="molecule type" value="Genomic_DNA"/>
</dbReference>
<dbReference type="GO" id="GO:0005886">
    <property type="term" value="C:plasma membrane"/>
    <property type="evidence" value="ECO:0007669"/>
    <property type="project" value="UniProtKB-SubCell"/>
</dbReference>
<feature type="transmembrane region" description="Helical" evidence="7">
    <location>
        <begin position="174"/>
        <end position="205"/>
    </location>
</feature>
<evidence type="ECO:0000256" key="5">
    <source>
        <dbReference type="ARBA" id="ARBA00023136"/>
    </source>
</evidence>
<dbReference type="PANTHER" id="PTHR33545:SF5">
    <property type="entry name" value="UPF0750 MEMBRANE PROTEIN YITT"/>
    <property type="match status" value="1"/>
</dbReference>
<feature type="transmembrane region" description="Helical" evidence="7">
    <location>
        <begin position="91"/>
        <end position="110"/>
    </location>
</feature>
<keyword evidence="5 7" id="KW-0472">Membrane</keyword>
<dbReference type="Proteomes" id="UP000282515">
    <property type="component" value="Unassembled WGS sequence"/>
</dbReference>
<evidence type="ECO:0000313" key="8">
    <source>
        <dbReference type="EMBL" id="RLV55897.1"/>
    </source>
</evidence>
<evidence type="ECO:0000313" key="9">
    <source>
        <dbReference type="Proteomes" id="UP000282515"/>
    </source>
</evidence>
<feature type="transmembrane region" description="Helical" evidence="7">
    <location>
        <begin position="58"/>
        <end position="85"/>
    </location>
</feature>
<dbReference type="AlphaFoldDB" id="A0A3L8PKK6"/>
<comment type="caution">
    <text evidence="8">The sequence shown here is derived from an EMBL/GenBank/DDBJ whole genome shotgun (WGS) entry which is preliminary data.</text>
</comment>
<gene>
    <name evidence="8" type="ORF">D9V41_08295</name>
</gene>
<dbReference type="PANTHER" id="PTHR33545">
    <property type="entry name" value="UPF0750 MEMBRANE PROTEIN YITT-RELATED"/>
    <property type="match status" value="1"/>
</dbReference>
<sequence length="214" mass="22423">MEPEHSEPGRDVSEPTTVTLPHTPAEDVLGVLTGTFLASLGLYLLNATQAVTGGTAGLSLLLSYAVAAPFAVLFVAVNLPFFALAVWKKGWLFTGKTVLAVLLVSAFSSLHQHVMPLTELDPVYAAITGNLLAGVGLLILFRHGASLGGFNILALILQERAGLRAGYVQMGLDVAVVVAAFAVVPVTNVLLSAAGAVVLNIVLAFNHRPERYRA</sequence>
<feature type="compositionally biased region" description="Basic and acidic residues" evidence="6">
    <location>
        <begin position="1"/>
        <end position="13"/>
    </location>
</feature>
<protein>
    <submittedName>
        <fullName evidence="8">YitT family protein</fullName>
    </submittedName>
</protein>